<organism evidence="2 3">
    <name type="scientific">Brevibacillus invocatus</name>
    <dbReference type="NCBI Taxonomy" id="173959"/>
    <lineage>
        <taxon>Bacteria</taxon>
        <taxon>Bacillati</taxon>
        <taxon>Bacillota</taxon>
        <taxon>Bacilli</taxon>
        <taxon>Bacillales</taxon>
        <taxon>Paenibacillaceae</taxon>
        <taxon>Brevibacillus</taxon>
    </lineage>
</organism>
<keyword evidence="1" id="KW-1133">Transmembrane helix</keyword>
<evidence type="ECO:0000313" key="2">
    <source>
        <dbReference type="EMBL" id="RNB70125.1"/>
    </source>
</evidence>
<protein>
    <recommendedName>
        <fullName evidence="4">Membrane protein YszA</fullName>
    </recommendedName>
</protein>
<evidence type="ECO:0000256" key="1">
    <source>
        <dbReference type="SAM" id="Phobius"/>
    </source>
</evidence>
<dbReference type="Proteomes" id="UP000282028">
    <property type="component" value="Unassembled WGS sequence"/>
</dbReference>
<proteinExistence type="predicted"/>
<reference evidence="2 3" key="1">
    <citation type="submission" date="2018-10" db="EMBL/GenBank/DDBJ databases">
        <title>Phylogenomics of Brevibacillus.</title>
        <authorList>
            <person name="Dunlap C."/>
        </authorList>
    </citation>
    <scope>NUCLEOTIDE SEQUENCE [LARGE SCALE GENOMIC DNA]</scope>
    <source>
        <strain evidence="2 3">JCM 12215</strain>
    </source>
</reference>
<sequence>MNFRWKYNPTFLRIKFGCKQILLPLIIFQFVRTIIFPTSFDVVLLGILAFVYVAIVLDWL</sequence>
<name>A0A3M8C5D8_9BACL</name>
<evidence type="ECO:0000313" key="3">
    <source>
        <dbReference type="Proteomes" id="UP000282028"/>
    </source>
</evidence>
<keyword evidence="1" id="KW-0472">Membrane</keyword>
<evidence type="ECO:0008006" key="4">
    <source>
        <dbReference type="Google" id="ProtNLM"/>
    </source>
</evidence>
<accession>A0A3M8C5D8</accession>
<gene>
    <name evidence="2" type="ORF">EDM52_17915</name>
</gene>
<dbReference type="EMBL" id="RHHR01000035">
    <property type="protein sequence ID" value="RNB70125.1"/>
    <property type="molecule type" value="Genomic_DNA"/>
</dbReference>
<feature type="transmembrane region" description="Helical" evidence="1">
    <location>
        <begin position="42"/>
        <end position="59"/>
    </location>
</feature>
<comment type="caution">
    <text evidence="2">The sequence shown here is derived from an EMBL/GenBank/DDBJ whole genome shotgun (WGS) entry which is preliminary data.</text>
</comment>
<dbReference type="RefSeq" id="WP_122910322.1">
    <property type="nucleotide sequence ID" value="NZ_CBCSBE010000020.1"/>
</dbReference>
<dbReference type="OrthoDB" id="2456214at2"/>
<keyword evidence="3" id="KW-1185">Reference proteome</keyword>
<dbReference type="AlphaFoldDB" id="A0A3M8C5D8"/>
<keyword evidence="1" id="KW-0812">Transmembrane</keyword>